<protein>
    <submittedName>
        <fullName evidence="2">Uncharacterized protein</fullName>
    </submittedName>
</protein>
<dbReference type="EMBL" id="VIRM01000081">
    <property type="protein sequence ID" value="TQS10792.1"/>
    <property type="molecule type" value="Genomic_DNA"/>
</dbReference>
<sequence length="327" mass="34893">MPYRTGERRRKLAAAVLGRDPRPAPRSPEETEPFDVVSGELLDVSPHLLIVETADGEQRRLVIAPWATAWRGSTVAPADLPAGARIVVRALRGGTVAERIWADITRITGVIREVGGRRDLTVELYCGPHRRERSIVVPYRSSGRIRVRHPKLEPGYLFDAIGLLDQGTALAHLPATSQPPYRAAAVPPPQASYGGNETGISGTAVWADLPDFADLPDLPDLPHFAGKGVAYPMLEREDTGCGDAGVSCAGLPYLALGSVLRVRNVCDGRADALPIVACGCLTGRFCDRCLECGTSPRGRIVELTASSYVALGGDLTKGCFNARVGLG</sequence>
<evidence type="ECO:0000313" key="2">
    <source>
        <dbReference type="EMBL" id="TQS10792.1"/>
    </source>
</evidence>
<feature type="region of interest" description="Disordered" evidence="1">
    <location>
        <begin position="1"/>
        <end position="33"/>
    </location>
</feature>
<gene>
    <name evidence="2" type="ORF">FLX08_37885</name>
</gene>
<organism evidence="2 3">
    <name type="scientific">Microbispora hainanensis</name>
    <dbReference type="NCBI Taxonomy" id="568844"/>
    <lineage>
        <taxon>Bacteria</taxon>
        <taxon>Bacillati</taxon>
        <taxon>Actinomycetota</taxon>
        <taxon>Actinomycetes</taxon>
        <taxon>Streptosporangiales</taxon>
        <taxon>Streptosporangiaceae</taxon>
        <taxon>Microbispora</taxon>
    </lineage>
</organism>
<reference evidence="2 3" key="1">
    <citation type="submission" date="2019-07" db="EMBL/GenBank/DDBJ databases">
        <title>Microbispora hainanensis DSM 45428.</title>
        <authorList>
            <person name="Thawai C."/>
        </authorList>
    </citation>
    <scope>NUCLEOTIDE SEQUENCE [LARGE SCALE GENOMIC DNA]</scope>
    <source>
        <strain evidence="2 3">DSM 45428</strain>
    </source>
</reference>
<dbReference type="RefSeq" id="WP_142625082.1">
    <property type="nucleotide sequence ID" value="NZ_VIRM01000081.1"/>
</dbReference>
<evidence type="ECO:0000313" key="3">
    <source>
        <dbReference type="Proteomes" id="UP000316541"/>
    </source>
</evidence>
<feature type="compositionally biased region" description="Basic and acidic residues" evidence="1">
    <location>
        <begin position="19"/>
        <end position="29"/>
    </location>
</feature>
<comment type="caution">
    <text evidence="2">The sequence shown here is derived from an EMBL/GenBank/DDBJ whole genome shotgun (WGS) entry which is preliminary data.</text>
</comment>
<dbReference type="AlphaFoldDB" id="A0A544Y2G4"/>
<accession>A0A544Y2G4</accession>
<proteinExistence type="predicted"/>
<evidence type="ECO:0000256" key="1">
    <source>
        <dbReference type="SAM" id="MobiDB-lite"/>
    </source>
</evidence>
<dbReference type="Proteomes" id="UP000316541">
    <property type="component" value="Unassembled WGS sequence"/>
</dbReference>
<name>A0A544Y2G4_9ACTN</name>